<proteinExistence type="predicted"/>
<evidence type="ECO:0000256" key="1">
    <source>
        <dbReference type="SAM" id="MobiDB-lite"/>
    </source>
</evidence>
<gene>
    <name evidence="2" type="ORF">NE237_019482</name>
</gene>
<evidence type="ECO:0000313" key="3">
    <source>
        <dbReference type="Proteomes" id="UP001141806"/>
    </source>
</evidence>
<feature type="region of interest" description="Disordered" evidence="1">
    <location>
        <begin position="1"/>
        <end position="22"/>
    </location>
</feature>
<evidence type="ECO:0000313" key="2">
    <source>
        <dbReference type="EMBL" id="KAJ4948016.1"/>
    </source>
</evidence>
<dbReference type="Proteomes" id="UP001141806">
    <property type="component" value="Unassembled WGS sequence"/>
</dbReference>
<keyword evidence="3" id="KW-1185">Reference proteome</keyword>
<sequence>MGVESLSLPSNSSVPPGPSSPPAGLLPFAPSWRIHALDSRLRNRAVARELIHHAWLPADAQTLRPIPLEVIDRDQSTAIYQLICGSNHYHRMLSTTLERLRGVQAAAQENERLMVTTQTKRDAAITAKTEMEGQLKVADEKLLEAEERFLKVQLMQKVIRDKLVGSSSLALPVASSSIPAPTEVASSSLPAPPKVSASSLPTPPEVLSSSAPALSNIPDVPSEDVLPSKG</sequence>
<accession>A0A9Q0GLM9</accession>
<comment type="caution">
    <text evidence="2">The sequence shown here is derived from an EMBL/GenBank/DDBJ whole genome shotgun (WGS) entry which is preliminary data.</text>
</comment>
<feature type="compositionally biased region" description="Low complexity" evidence="1">
    <location>
        <begin position="1"/>
        <end position="14"/>
    </location>
</feature>
<dbReference type="AlphaFoldDB" id="A0A9Q0GLM9"/>
<feature type="region of interest" description="Disordered" evidence="1">
    <location>
        <begin position="175"/>
        <end position="230"/>
    </location>
</feature>
<protein>
    <submittedName>
        <fullName evidence="2">Uncharacterized protein</fullName>
    </submittedName>
</protein>
<dbReference type="EMBL" id="JAMYWD010000692">
    <property type="protein sequence ID" value="KAJ4948016.1"/>
    <property type="molecule type" value="Genomic_DNA"/>
</dbReference>
<name>A0A9Q0GLM9_9MAGN</name>
<reference evidence="2" key="1">
    <citation type="journal article" date="2023" name="Plant J.">
        <title>The genome of the king protea, Protea cynaroides.</title>
        <authorList>
            <person name="Chang J."/>
            <person name="Duong T.A."/>
            <person name="Schoeman C."/>
            <person name="Ma X."/>
            <person name="Roodt D."/>
            <person name="Barker N."/>
            <person name="Li Z."/>
            <person name="Van de Peer Y."/>
            <person name="Mizrachi E."/>
        </authorList>
    </citation>
    <scope>NUCLEOTIDE SEQUENCE</scope>
    <source>
        <tissue evidence="2">Young leaves</tissue>
    </source>
</reference>
<organism evidence="2 3">
    <name type="scientific">Protea cynaroides</name>
    <dbReference type="NCBI Taxonomy" id="273540"/>
    <lineage>
        <taxon>Eukaryota</taxon>
        <taxon>Viridiplantae</taxon>
        <taxon>Streptophyta</taxon>
        <taxon>Embryophyta</taxon>
        <taxon>Tracheophyta</taxon>
        <taxon>Spermatophyta</taxon>
        <taxon>Magnoliopsida</taxon>
        <taxon>Proteales</taxon>
        <taxon>Proteaceae</taxon>
        <taxon>Protea</taxon>
    </lineage>
</organism>